<reference evidence="2" key="1">
    <citation type="submission" date="2015-08" db="EMBL/GenBank/DDBJ databases">
        <authorList>
            <person name="Varghese N."/>
        </authorList>
    </citation>
    <scope>NUCLEOTIDE SEQUENCE [LARGE SCALE GENOMIC DNA]</scope>
    <source>
        <strain evidence="2">DSM 23407</strain>
    </source>
</reference>
<gene>
    <name evidence="1" type="ORF">Ga0061067_10676</name>
</gene>
<dbReference type="EMBL" id="CYHE01000006">
    <property type="protein sequence ID" value="CUA96769.1"/>
    <property type="molecule type" value="Genomic_DNA"/>
</dbReference>
<accession>A0A0K6I0S9</accession>
<proteinExistence type="predicted"/>
<evidence type="ECO:0000313" key="1">
    <source>
        <dbReference type="EMBL" id="CUA96769.1"/>
    </source>
</evidence>
<protein>
    <submittedName>
        <fullName evidence="1">Uncharacterized protein</fullName>
    </submittedName>
</protein>
<organism evidence="1 2">
    <name type="scientific">Pannonibacter indicus</name>
    <dbReference type="NCBI Taxonomy" id="466044"/>
    <lineage>
        <taxon>Bacteria</taxon>
        <taxon>Pseudomonadati</taxon>
        <taxon>Pseudomonadota</taxon>
        <taxon>Alphaproteobacteria</taxon>
        <taxon>Hyphomicrobiales</taxon>
        <taxon>Stappiaceae</taxon>
        <taxon>Pannonibacter</taxon>
    </lineage>
</organism>
<keyword evidence="2" id="KW-1185">Reference proteome</keyword>
<evidence type="ECO:0000313" key="2">
    <source>
        <dbReference type="Proteomes" id="UP000183900"/>
    </source>
</evidence>
<dbReference type="AlphaFoldDB" id="A0A0K6I0S9"/>
<dbReference type="Proteomes" id="UP000183900">
    <property type="component" value="Unassembled WGS sequence"/>
</dbReference>
<sequence>MPCGKGCSLEAAPFAPCSSRWSAECQAAGTAGCLQAQRQAWLAVSMAAVTPESEKE</sequence>
<name>A0A0K6I0S9_9HYPH</name>